<organism evidence="1 2">
    <name type="scientific">Mytilus edulis</name>
    <name type="common">Blue mussel</name>
    <dbReference type="NCBI Taxonomy" id="6550"/>
    <lineage>
        <taxon>Eukaryota</taxon>
        <taxon>Metazoa</taxon>
        <taxon>Spiralia</taxon>
        <taxon>Lophotrochozoa</taxon>
        <taxon>Mollusca</taxon>
        <taxon>Bivalvia</taxon>
        <taxon>Autobranchia</taxon>
        <taxon>Pteriomorphia</taxon>
        <taxon>Mytilida</taxon>
        <taxon>Mytiloidea</taxon>
        <taxon>Mytilidae</taxon>
        <taxon>Mytilinae</taxon>
        <taxon>Mytilus</taxon>
    </lineage>
</organism>
<dbReference type="InterPro" id="IPR036691">
    <property type="entry name" value="Endo/exonu/phosph_ase_sf"/>
</dbReference>
<sequence>MTRMLYQDVTEHSVGHRSLTLSNLNVYWHIWVTSSPGWKYYSPELFSVFLTDELFNKICEWTQKNVTTKIKSDPLHNKGKWTDGISVIAVGDLYQLKPVMDSRIFCDTATEYGVLTSTKSDIIESIDSVCGDLDVNLHTSVLSKIPDDPSKTMGLYKHLKIAEGLHIDVTLNVNVDDGLTNGVNDAACNSLNRPYYGTVVFTRCSVSILDNLKLTIQGIEITIQKIEKNDINVNIIYIYCSPKIASLANFAVMMEKLSTTIKSQTIIMGDLNFDVQNNSLGKVIL</sequence>
<gene>
    <name evidence="1" type="ORF">MEDL_51211</name>
</gene>
<evidence type="ECO:0000313" key="2">
    <source>
        <dbReference type="Proteomes" id="UP000683360"/>
    </source>
</evidence>
<proteinExistence type="predicted"/>
<dbReference type="Proteomes" id="UP000683360">
    <property type="component" value="Unassembled WGS sequence"/>
</dbReference>
<dbReference type="AlphaFoldDB" id="A0A8S3TXS7"/>
<comment type="caution">
    <text evidence="1">The sequence shown here is derived from an EMBL/GenBank/DDBJ whole genome shotgun (WGS) entry which is preliminary data.</text>
</comment>
<reference evidence="1" key="1">
    <citation type="submission" date="2021-03" db="EMBL/GenBank/DDBJ databases">
        <authorList>
            <person name="Bekaert M."/>
        </authorList>
    </citation>
    <scope>NUCLEOTIDE SEQUENCE</scope>
</reference>
<keyword evidence="2" id="KW-1185">Reference proteome</keyword>
<dbReference type="EMBL" id="CAJPWZ010002493">
    <property type="protein sequence ID" value="CAG2238832.1"/>
    <property type="molecule type" value="Genomic_DNA"/>
</dbReference>
<protein>
    <submittedName>
        <fullName evidence="1">Uncharacterized protein</fullName>
    </submittedName>
</protein>
<dbReference type="OrthoDB" id="6102502at2759"/>
<evidence type="ECO:0000313" key="1">
    <source>
        <dbReference type="EMBL" id="CAG2238832.1"/>
    </source>
</evidence>
<accession>A0A8S3TXS7</accession>
<dbReference type="SUPFAM" id="SSF56219">
    <property type="entry name" value="DNase I-like"/>
    <property type="match status" value="1"/>
</dbReference>
<name>A0A8S3TXS7_MYTED</name>